<dbReference type="InterPro" id="IPR020449">
    <property type="entry name" value="Tscrpt_reg_AraC-type_HTH"/>
</dbReference>
<evidence type="ECO:0000313" key="6">
    <source>
        <dbReference type="Proteomes" id="UP001560573"/>
    </source>
</evidence>
<sequence length="282" mass="32905">MATEEHIPILGLKEFQLNDGDHHDFLYHEIRGKRVIEKPHKHDFFLFLLFEKGSGTHTIDFVDHKITNHQIHLLFPNQVHKWVLGKDTSAFQVMISRNVFENLSASLRFSFALYQHHPVIPLPQQLFETLLYEFDAIQKELFLKPVNTAIVNLRSRIIAQLVSREAEGKFEDMVIYDANPLLYKFLNLIDAHLREQKSVAFYAAQLNISANYLNILCRKHLHVPATYIIHNRVVLEAKRLVHATDKSLKEISFELGFNDPAYFSNFFKAQTGLSPRQFRDQL</sequence>
<dbReference type="RefSeq" id="WP_369329408.1">
    <property type="nucleotide sequence ID" value="NZ_JAULBC010000003.1"/>
</dbReference>
<keyword evidence="1" id="KW-0805">Transcription regulation</keyword>
<feature type="domain" description="HTH araC/xylS-type" evidence="4">
    <location>
        <begin position="183"/>
        <end position="281"/>
    </location>
</feature>
<keyword evidence="3" id="KW-0804">Transcription</keyword>
<dbReference type="Gene3D" id="1.10.10.60">
    <property type="entry name" value="Homeodomain-like"/>
    <property type="match status" value="1"/>
</dbReference>
<evidence type="ECO:0000259" key="4">
    <source>
        <dbReference type="PROSITE" id="PS01124"/>
    </source>
</evidence>
<name>A0ABV3ZDP6_9BACT</name>
<gene>
    <name evidence="5" type="ORF">QTN47_10875</name>
</gene>
<dbReference type="PANTHER" id="PTHR43280">
    <property type="entry name" value="ARAC-FAMILY TRANSCRIPTIONAL REGULATOR"/>
    <property type="match status" value="1"/>
</dbReference>
<protein>
    <submittedName>
        <fullName evidence="5">Helix-turn-helix transcriptional regulator</fullName>
    </submittedName>
</protein>
<reference evidence="5 6" key="1">
    <citation type="submission" date="2023-07" db="EMBL/GenBank/DDBJ databases">
        <authorList>
            <person name="Lian W.-H."/>
        </authorList>
    </citation>
    <scope>NUCLEOTIDE SEQUENCE [LARGE SCALE GENOMIC DNA]</scope>
    <source>
        <strain evidence="5 6">SYSU DXS3180</strain>
    </source>
</reference>
<dbReference type="Pfam" id="PF02311">
    <property type="entry name" value="AraC_binding"/>
    <property type="match status" value="1"/>
</dbReference>
<dbReference type="Proteomes" id="UP001560573">
    <property type="component" value="Unassembled WGS sequence"/>
</dbReference>
<dbReference type="PANTHER" id="PTHR43280:SF32">
    <property type="entry name" value="TRANSCRIPTIONAL REGULATORY PROTEIN"/>
    <property type="match status" value="1"/>
</dbReference>
<accession>A0ABV3ZDP6</accession>
<evidence type="ECO:0000313" key="5">
    <source>
        <dbReference type="EMBL" id="MEX6688001.1"/>
    </source>
</evidence>
<organism evidence="5 6">
    <name type="scientific">Danxiaibacter flavus</name>
    <dbReference type="NCBI Taxonomy" id="3049108"/>
    <lineage>
        <taxon>Bacteria</taxon>
        <taxon>Pseudomonadati</taxon>
        <taxon>Bacteroidota</taxon>
        <taxon>Chitinophagia</taxon>
        <taxon>Chitinophagales</taxon>
        <taxon>Chitinophagaceae</taxon>
        <taxon>Danxiaibacter</taxon>
    </lineage>
</organism>
<proteinExistence type="predicted"/>
<evidence type="ECO:0000256" key="2">
    <source>
        <dbReference type="ARBA" id="ARBA00023125"/>
    </source>
</evidence>
<dbReference type="SUPFAM" id="SSF46689">
    <property type="entry name" value="Homeodomain-like"/>
    <property type="match status" value="1"/>
</dbReference>
<keyword evidence="6" id="KW-1185">Reference proteome</keyword>
<comment type="caution">
    <text evidence="5">The sequence shown here is derived from an EMBL/GenBank/DDBJ whole genome shotgun (WGS) entry which is preliminary data.</text>
</comment>
<dbReference type="SMART" id="SM00342">
    <property type="entry name" value="HTH_ARAC"/>
    <property type="match status" value="1"/>
</dbReference>
<keyword evidence="2" id="KW-0238">DNA-binding</keyword>
<dbReference type="InterPro" id="IPR003313">
    <property type="entry name" value="AraC-bd"/>
</dbReference>
<dbReference type="InterPro" id="IPR009057">
    <property type="entry name" value="Homeodomain-like_sf"/>
</dbReference>
<dbReference type="InterPro" id="IPR018060">
    <property type="entry name" value="HTH_AraC"/>
</dbReference>
<evidence type="ECO:0000256" key="1">
    <source>
        <dbReference type="ARBA" id="ARBA00023015"/>
    </source>
</evidence>
<dbReference type="PROSITE" id="PS01124">
    <property type="entry name" value="HTH_ARAC_FAMILY_2"/>
    <property type="match status" value="1"/>
</dbReference>
<dbReference type="EMBL" id="JAULBC010000003">
    <property type="protein sequence ID" value="MEX6688001.1"/>
    <property type="molecule type" value="Genomic_DNA"/>
</dbReference>
<dbReference type="Pfam" id="PF12833">
    <property type="entry name" value="HTH_18"/>
    <property type="match status" value="1"/>
</dbReference>
<dbReference type="InterPro" id="IPR037923">
    <property type="entry name" value="HTH-like"/>
</dbReference>
<evidence type="ECO:0000256" key="3">
    <source>
        <dbReference type="ARBA" id="ARBA00023163"/>
    </source>
</evidence>
<dbReference type="PRINTS" id="PR00032">
    <property type="entry name" value="HTHARAC"/>
</dbReference>
<dbReference type="SUPFAM" id="SSF51215">
    <property type="entry name" value="Regulatory protein AraC"/>
    <property type="match status" value="1"/>
</dbReference>